<dbReference type="InParanoid" id="M1DRN8"/>
<feature type="compositionally biased region" description="Low complexity" evidence="1">
    <location>
        <begin position="47"/>
        <end position="57"/>
    </location>
</feature>
<feature type="compositionally biased region" description="Polar residues" evidence="1">
    <location>
        <begin position="18"/>
        <end position="33"/>
    </location>
</feature>
<accession>M1DRN8</accession>
<organism evidence="2 3">
    <name type="scientific">Solanum tuberosum</name>
    <name type="common">Potato</name>
    <dbReference type="NCBI Taxonomy" id="4113"/>
    <lineage>
        <taxon>Eukaryota</taxon>
        <taxon>Viridiplantae</taxon>
        <taxon>Streptophyta</taxon>
        <taxon>Embryophyta</taxon>
        <taxon>Tracheophyta</taxon>
        <taxon>Spermatophyta</taxon>
        <taxon>Magnoliopsida</taxon>
        <taxon>eudicotyledons</taxon>
        <taxon>Gunneridae</taxon>
        <taxon>Pentapetalae</taxon>
        <taxon>asterids</taxon>
        <taxon>lamiids</taxon>
        <taxon>Solanales</taxon>
        <taxon>Solanaceae</taxon>
        <taxon>Solanoideae</taxon>
        <taxon>Solaneae</taxon>
        <taxon>Solanum</taxon>
    </lineage>
</organism>
<sequence length="82" mass="8587">MDRETIRGPQMDIEVDTDSGQRSPNGSWFTPQSVEPYVNQIHGSGSGEDSGSSSGSGEDSDNDSENAAAPQPDIGAEVETKS</sequence>
<dbReference type="HOGENOM" id="CLU_2562885_0_0_1"/>
<proteinExistence type="predicted"/>
<dbReference type="PaxDb" id="4113-PGSC0003DMT400093307"/>
<keyword evidence="3" id="KW-1185">Reference proteome</keyword>
<feature type="region of interest" description="Disordered" evidence="1">
    <location>
        <begin position="1"/>
        <end position="82"/>
    </location>
</feature>
<protein>
    <submittedName>
        <fullName evidence="2">Uncharacterized protein</fullName>
    </submittedName>
</protein>
<dbReference type="EnsemblPlants" id="PGSC0003DMT400093307">
    <property type="protein sequence ID" value="PGSC0003DMT400093307"/>
    <property type="gene ID" value="PGSC0003DMG400042878"/>
</dbReference>
<reference evidence="2" key="2">
    <citation type="submission" date="2015-06" db="UniProtKB">
        <authorList>
            <consortium name="EnsemblPlants"/>
        </authorList>
    </citation>
    <scope>IDENTIFICATION</scope>
    <source>
        <strain evidence="2">DM1-3 516 R44</strain>
    </source>
</reference>
<dbReference type="Gramene" id="PGSC0003DMT400093307">
    <property type="protein sequence ID" value="PGSC0003DMT400093307"/>
    <property type="gene ID" value="PGSC0003DMG400042878"/>
</dbReference>
<evidence type="ECO:0000313" key="3">
    <source>
        <dbReference type="Proteomes" id="UP000011115"/>
    </source>
</evidence>
<evidence type="ECO:0000313" key="2">
    <source>
        <dbReference type="EnsemblPlants" id="PGSC0003DMT400093307"/>
    </source>
</evidence>
<dbReference type="Proteomes" id="UP000011115">
    <property type="component" value="Unassembled WGS sequence"/>
</dbReference>
<dbReference type="AlphaFoldDB" id="M1DRN8"/>
<reference evidence="3" key="1">
    <citation type="journal article" date="2011" name="Nature">
        <title>Genome sequence and analysis of the tuber crop potato.</title>
        <authorList>
            <consortium name="The Potato Genome Sequencing Consortium"/>
        </authorList>
    </citation>
    <scope>NUCLEOTIDE SEQUENCE [LARGE SCALE GENOMIC DNA]</scope>
    <source>
        <strain evidence="3">cv. DM1-3 516 R44</strain>
    </source>
</reference>
<name>M1DRN8_SOLTU</name>
<evidence type="ECO:0000256" key="1">
    <source>
        <dbReference type="SAM" id="MobiDB-lite"/>
    </source>
</evidence>